<dbReference type="GO" id="GO:0008408">
    <property type="term" value="F:3'-5' exonuclease activity"/>
    <property type="evidence" value="ECO:0007669"/>
    <property type="project" value="InterPro"/>
</dbReference>
<dbReference type="InterPro" id="IPR054690">
    <property type="entry name" value="DNA_polI_exonuclease"/>
</dbReference>
<dbReference type="PROSITE" id="PS00447">
    <property type="entry name" value="DNA_POLYMERASE_A"/>
    <property type="match status" value="1"/>
</dbReference>
<evidence type="ECO:0000256" key="8">
    <source>
        <dbReference type="ARBA" id="ARBA00022763"/>
    </source>
</evidence>
<comment type="similarity">
    <text evidence="1 16">Belongs to the DNA polymerase type-A family.</text>
</comment>
<dbReference type="GO" id="GO:0008409">
    <property type="term" value="F:5'-3' exonuclease activity"/>
    <property type="evidence" value="ECO:0007669"/>
    <property type="project" value="InterPro"/>
</dbReference>
<dbReference type="Pfam" id="PF02739">
    <property type="entry name" value="5_3_exonuc_N"/>
    <property type="match status" value="1"/>
</dbReference>
<dbReference type="InterPro" id="IPR020045">
    <property type="entry name" value="DNA_polI_H3TH"/>
</dbReference>
<keyword evidence="9" id="KW-0378">Hydrolase</keyword>
<dbReference type="CDD" id="cd06140">
    <property type="entry name" value="DNA_polA_I_Bacillus_like_exo"/>
    <property type="match status" value="1"/>
</dbReference>
<dbReference type="InterPro" id="IPR036397">
    <property type="entry name" value="RNaseH_sf"/>
</dbReference>
<dbReference type="Pfam" id="PF00476">
    <property type="entry name" value="DNA_pol_A"/>
    <property type="match status" value="1"/>
</dbReference>
<dbReference type="Proteomes" id="UP001205748">
    <property type="component" value="Unassembled WGS sequence"/>
</dbReference>
<dbReference type="FunFam" id="1.20.1060.10:FF:000001">
    <property type="entry name" value="DNA polymerase I"/>
    <property type="match status" value="1"/>
</dbReference>
<dbReference type="InterPro" id="IPR002421">
    <property type="entry name" value="5-3_exonuclease"/>
</dbReference>
<evidence type="ECO:0000256" key="14">
    <source>
        <dbReference type="ARBA" id="ARBA00049244"/>
    </source>
</evidence>
<evidence type="ECO:0000256" key="2">
    <source>
        <dbReference type="ARBA" id="ARBA00012417"/>
    </source>
</evidence>
<dbReference type="InterPro" id="IPR029060">
    <property type="entry name" value="PIN-like_dom_sf"/>
</dbReference>
<dbReference type="Gene3D" id="3.30.420.10">
    <property type="entry name" value="Ribonuclease H-like superfamily/Ribonuclease H"/>
    <property type="match status" value="1"/>
</dbReference>
<dbReference type="FunFam" id="1.10.150.20:FF:000002">
    <property type="entry name" value="DNA polymerase I"/>
    <property type="match status" value="1"/>
</dbReference>
<evidence type="ECO:0000256" key="11">
    <source>
        <dbReference type="ARBA" id="ARBA00022932"/>
    </source>
</evidence>
<name>A0AAE3HHX6_9FIRM</name>
<keyword evidence="11 16" id="KW-0239">DNA-directed DNA polymerase</keyword>
<feature type="domain" description="5'-3' exonuclease" evidence="18">
    <location>
        <begin position="4"/>
        <end position="263"/>
    </location>
</feature>
<evidence type="ECO:0000256" key="16">
    <source>
        <dbReference type="RuleBase" id="RU004460"/>
    </source>
</evidence>
<evidence type="ECO:0000256" key="1">
    <source>
        <dbReference type="ARBA" id="ARBA00007705"/>
    </source>
</evidence>
<dbReference type="InterPro" id="IPR002562">
    <property type="entry name" value="3'-5'_exonuclease_dom"/>
</dbReference>
<dbReference type="InterPro" id="IPR001098">
    <property type="entry name" value="DNA-dir_DNA_pol_A_palm_dom"/>
</dbReference>
<dbReference type="FunFam" id="3.40.50.1010:FF:000001">
    <property type="entry name" value="DNA polymerase I"/>
    <property type="match status" value="1"/>
</dbReference>
<keyword evidence="7" id="KW-0540">Nuclease</keyword>
<dbReference type="InterPro" id="IPR008918">
    <property type="entry name" value="HhH2"/>
</dbReference>
<keyword evidence="10" id="KW-0269">Exonuclease</keyword>
<dbReference type="InterPro" id="IPR002298">
    <property type="entry name" value="DNA_polymerase_A"/>
</dbReference>
<dbReference type="Gene3D" id="3.40.50.1010">
    <property type="entry name" value="5'-nuclease"/>
    <property type="match status" value="1"/>
</dbReference>
<comment type="catalytic activity">
    <reaction evidence="14 16">
        <text>DNA(n) + a 2'-deoxyribonucleoside 5'-triphosphate = DNA(n+1) + diphosphate</text>
        <dbReference type="Rhea" id="RHEA:22508"/>
        <dbReference type="Rhea" id="RHEA-COMP:17339"/>
        <dbReference type="Rhea" id="RHEA-COMP:17340"/>
        <dbReference type="ChEBI" id="CHEBI:33019"/>
        <dbReference type="ChEBI" id="CHEBI:61560"/>
        <dbReference type="ChEBI" id="CHEBI:173112"/>
        <dbReference type="EC" id="2.7.7.7"/>
    </reaction>
</comment>
<keyword evidence="6 16" id="KW-0235">DNA replication</keyword>
<gene>
    <name evidence="16 20" type="primary">polA</name>
    <name evidence="20" type="ORF">NSA47_12905</name>
</gene>
<sequence>MPRKKWMIIDGNSLINRTFYALPPLTNSKGVHTNAVYGFASILLKIIEEEHPDYVGVAFDVKRPTFRHEKFQEYKAGRLKMPEELASQLPLLHEMLEAFGIQKISLEGYEADDLIGTLSKIGEEEGIAVNIITGDRDAFQLASPTTCVWYTKRGITDLDKMDEKAILDHYGVTPQQLIDVKALMGDKSDNIPGVPGIGEKTALKLIQQYKNLEEVYNHIEEIRGKKARENLEMYREQAVLSQKLATIVRNIPLDINIEDFRLDNPYNERLIQLFQELEFHSLLEKVGGQSSEPVEEREEVEFKTITELSQLQKLIQDIKKDQILYLQWQLEGAEHYKRELLDLSIGLKNKECFFISFDELSLDILLKTMKEVFEDKTIKKIGHNMKDLFVFLQTQSIQLEGIDFDTYIAAYLLEPSDNNYDISVLSSKYLSKQLTSEEQLLGKGKSKKSFNALTIEEKSHYLMSNLQALIRLHEEFSDKIKQQKMDNLYYEIELPLITVLGSMENLGFNVDQRELEDLSKEFGEKIDQLTMEIHQFAGEKFNINSPKQLGQILFEKLELPIIKKTKTGYSTNVEVLERLKDKHPIIEKIMDIRQLTKLKSTYVDGLMTIIDKDTHNIHSSFNQTITSTGRISSSEPNLQNIPIRLELGRRIRKVFVPRKPEHYLVDADYSQIELRILAHISQDKNLIEAFNHNQDIHTRTASQVFGVPMEEVTSLMRSRAKAVNFGIVYGISDFGLAKDLNIPRQEAKEYIDRYLEEYSGVKSYMENIVKQAQKDGYVTTLFGRRRYLPELQSRNFNIRSFGERIALNTPIQGTAADVIKIAMVKVYDRLKKEKLKSQLILQVHDELIVESPQEELEQVKTIMIEEMENAASLDVILKADINWGKNWYQTK</sequence>
<evidence type="ECO:0000256" key="3">
    <source>
        <dbReference type="ARBA" id="ARBA00020311"/>
    </source>
</evidence>
<dbReference type="SUPFAM" id="SSF53098">
    <property type="entry name" value="Ribonuclease H-like"/>
    <property type="match status" value="1"/>
</dbReference>
<dbReference type="InterPro" id="IPR036279">
    <property type="entry name" value="5-3_exonuclease_C_sf"/>
</dbReference>
<evidence type="ECO:0000313" key="21">
    <source>
        <dbReference type="Proteomes" id="UP001205748"/>
    </source>
</evidence>
<keyword evidence="5 16" id="KW-0548">Nucleotidyltransferase</keyword>
<dbReference type="NCBIfam" id="TIGR00593">
    <property type="entry name" value="pola"/>
    <property type="match status" value="1"/>
</dbReference>
<organism evidence="20 21">
    <name type="scientific">Irregularibacter muris</name>
    <dbReference type="NCBI Taxonomy" id="1796619"/>
    <lineage>
        <taxon>Bacteria</taxon>
        <taxon>Bacillati</taxon>
        <taxon>Bacillota</taxon>
        <taxon>Clostridia</taxon>
        <taxon>Eubacteriales</taxon>
        <taxon>Eubacteriaceae</taxon>
        <taxon>Irregularibacter</taxon>
    </lineage>
</organism>
<evidence type="ECO:0000256" key="13">
    <source>
        <dbReference type="ARBA" id="ARBA00023204"/>
    </source>
</evidence>
<evidence type="ECO:0000256" key="5">
    <source>
        <dbReference type="ARBA" id="ARBA00022695"/>
    </source>
</evidence>
<dbReference type="SMART" id="SM00475">
    <property type="entry name" value="53EXOc"/>
    <property type="match status" value="1"/>
</dbReference>
<dbReference type="InterPro" id="IPR012337">
    <property type="entry name" value="RNaseH-like_sf"/>
</dbReference>
<dbReference type="FunFam" id="1.10.150.20:FF:000003">
    <property type="entry name" value="DNA polymerase I"/>
    <property type="match status" value="1"/>
</dbReference>
<dbReference type="InterPro" id="IPR019760">
    <property type="entry name" value="DNA-dir_DNA_pol_A_CS"/>
</dbReference>
<dbReference type="Pfam" id="PF22619">
    <property type="entry name" value="DNA_polI_exo1"/>
    <property type="match status" value="1"/>
</dbReference>
<dbReference type="SMART" id="SM00279">
    <property type="entry name" value="HhH2"/>
    <property type="match status" value="1"/>
</dbReference>
<keyword evidence="4 16" id="KW-0808">Transferase</keyword>
<dbReference type="SUPFAM" id="SSF88723">
    <property type="entry name" value="PIN domain-like"/>
    <property type="match status" value="1"/>
</dbReference>
<dbReference type="PRINTS" id="PR00868">
    <property type="entry name" value="DNAPOLI"/>
</dbReference>
<evidence type="ECO:0000256" key="6">
    <source>
        <dbReference type="ARBA" id="ARBA00022705"/>
    </source>
</evidence>
<keyword evidence="13 16" id="KW-0234">DNA repair</keyword>
<evidence type="ECO:0000256" key="12">
    <source>
        <dbReference type="ARBA" id="ARBA00023125"/>
    </source>
</evidence>
<dbReference type="Gene3D" id="1.20.1060.10">
    <property type="entry name" value="Taq DNA Polymerase, Chain T, domain 4"/>
    <property type="match status" value="1"/>
</dbReference>
<evidence type="ECO:0000256" key="10">
    <source>
        <dbReference type="ARBA" id="ARBA00022839"/>
    </source>
</evidence>
<dbReference type="InterPro" id="IPR043502">
    <property type="entry name" value="DNA/RNA_pol_sf"/>
</dbReference>
<dbReference type="NCBIfam" id="NF004397">
    <property type="entry name" value="PRK05755.1"/>
    <property type="match status" value="1"/>
</dbReference>
<evidence type="ECO:0000256" key="15">
    <source>
        <dbReference type="NCBIfam" id="TIGR00593"/>
    </source>
</evidence>
<evidence type="ECO:0000256" key="4">
    <source>
        <dbReference type="ARBA" id="ARBA00022679"/>
    </source>
</evidence>
<dbReference type="EC" id="2.7.7.7" evidence="2 15"/>
<dbReference type="GO" id="GO:0006261">
    <property type="term" value="P:DNA-templated DNA replication"/>
    <property type="evidence" value="ECO:0007669"/>
    <property type="project" value="UniProtKB-UniRule"/>
</dbReference>
<dbReference type="SMART" id="SM00482">
    <property type="entry name" value="POLAc"/>
    <property type="match status" value="1"/>
</dbReference>
<comment type="subunit">
    <text evidence="16">Single-chain monomer with multiple functions.</text>
</comment>
<dbReference type="GO" id="GO:0006302">
    <property type="term" value="P:double-strand break repair"/>
    <property type="evidence" value="ECO:0007669"/>
    <property type="project" value="TreeGrafter"/>
</dbReference>
<dbReference type="GO" id="GO:0003677">
    <property type="term" value="F:DNA binding"/>
    <property type="evidence" value="ECO:0007669"/>
    <property type="project" value="UniProtKB-UniRule"/>
</dbReference>
<dbReference type="GO" id="GO:0003887">
    <property type="term" value="F:DNA-directed DNA polymerase activity"/>
    <property type="evidence" value="ECO:0007669"/>
    <property type="project" value="UniProtKB-UniRule"/>
</dbReference>
<dbReference type="Gene3D" id="3.30.70.370">
    <property type="match status" value="1"/>
</dbReference>
<dbReference type="SUPFAM" id="SSF56672">
    <property type="entry name" value="DNA/RNA polymerases"/>
    <property type="match status" value="1"/>
</dbReference>
<dbReference type="CDD" id="cd09898">
    <property type="entry name" value="H3TH_53EXO"/>
    <property type="match status" value="1"/>
</dbReference>
<keyword evidence="21" id="KW-1185">Reference proteome</keyword>
<feature type="domain" description="DNA-directed DNA polymerase family A palm" evidence="19">
    <location>
        <begin position="648"/>
        <end position="855"/>
    </location>
</feature>
<accession>A0AAE3HHX6</accession>
<proteinExistence type="inferred from homology"/>
<comment type="caution">
    <text evidence="20">The sequence shown here is derived from an EMBL/GenBank/DDBJ whole genome shotgun (WGS) entry which is preliminary data.</text>
</comment>
<evidence type="ECO:0000259" key="18">
    <source>
        <dbReference type="SMART" id="SM00475"/>
    </source>
</evidence>
<dbReference type="CDD" id="cd08637">
    <property type="entry name" value="DNA_pol_A_pol_I_C"/>
    <property type="match status" value="1"/>
</dbReference>
<dbReference type="PANTHER" id="PTHR10133">
    <property type="entry name" value="DNA POLYMERASE I"/>
    <property type="match status" value="1"/>
</dbReference>
<dbReference type="InterPro" id="IPR018320">
    <property type="entry name" value="DNA_polymerase_1"/>
</dbReference>
<dbReference type="Gene3D" id="1.10.150.20">
    <property type="entry name" value="5' to 3' exonuclease, C-terminal subdomain"/>
    <property type="match status" value="2"/>
</dbReference>
<dbReference type="Pfam" id="PF01367">
    <property type="entry name" value="5_3_exonuc"/>
    <property type="match status" value="1"/>
</dbReference>
<keyword evidence="8 16" id="KW-0227">DNA damage</keyword>
<evidence type="ECO:0000313" key="20">
    <source>
        <dbReference type="EMBL" id="MCR1899872.1"/>
    </source>
</evidence>
<evidence type="ECO:0000256" key="9">
    <source>
        <dbReference type="ARBA" id="ARBA00022801"/>
    </source>
</evidence>
<dbReference type="CDD" id="cd09859">
    <property type="entry name" value="PIN_53EXO"/>
    <property type="match status" value="1"/>
</dbReference>
<dbReference type="RefSeq" id="WP_257532634.1">
    <property type="nucleotide sequence ID" value="NZ_JANKAS010000015.1"/>
</dbReference>
<dbReference type="AlphaFoldDB" id="A0AAE3HHX6"/>
<keyword evidence="12 16" id="KW-0238">DNA-binding</keyword>
<evidence type="ECO:0000259" key="19">
    <source>
        <dbReference type="SMART" id="SM00482"/>
    </source>
</evidence>
<evidence type="ECO:0000256" key="7">
    <source>
        <dbReference type="ARBA" id="ARBA00022722"/>
    </source>
</evidence>
<feature type="domain" description="3'-5' exonuclease" evidence="17">
    <location>
        <begin position="302"/>
        <end position="481"/>
    </location>
</feature>
<dbReference type="EMBL" id="JANKAS010000015">
    <property type="protein sequence ID" value="MCR1899872.1"/>
    <property type="molecule type" value="Genomic_DNA"/>
</dbReference>
<reference evidence="20" key="1">
    <citation type="submission" date="2022-07" db="EMBL/GenBank/DDBJ databases">
        <title>Enhanced cultured diversity of the mouse gut microbiota enables custom-made synthetic communities.</title>
        <authorList>
            <person name="Afrizal A."/>
        </authorList>
    </citation>
    <scope>NUCLEOTIDE SEQUENCE</scope>
    <source>
        <strain evidence="20">DSM 28593</strain>
    </source>
</reference>
<dbReference type="SUPFAM" id="SSF47807">
    <property type="entry name" value="5' to 3' exonuclease, C-terminal subdomain"/>
    <property type="match status" value="1"/>
</dbReference>
<evidence type="ECO:0000259" key="17">
    <source>
        <dbReference type="SMART" id="SM00474"/>
    </source>
</evidence>
<protein>
    <recommendedName>
        <fullName evidence="3 15">DNA polymerase I</fullName>
        <ecNumber evidence="2 15">2.7.7.7</ecNumber>
    </recommendedName>
</protein>
<dbReference type="SMART" id="SM00474">
    <property type="entry name" value="35EXOc"/>
    <property type="match status" value="1"/>
</dbReference>
<dbReference type="InterPro" id="IPR020046">
    <property type="entry name" value="5-3_exonucl_a-hlix_arch_N"/>
</dbReference>
<dbReference type="PANTHER" id="PTHR10133:SF27">
    <property type="entry name" value="DNA POLYMERASE NU"/>
    <property type="match status" value="1"/>
</dbReference>